<evidence type="ECO:0000256" key="5">
    <source>
        <dbReference type="ARBA" id="ARBA00022989"/>
    </source>
</evidence>
<dbReference type="InterPro" id="IPR020846">
    <property type="entry name" value="MFS_dom"/>
</dbReference>
<dbReference type="PANTHER" id="PTHR23501:SF12">
    <property type="entry name" value="MAJOR FACILITATOR SUPERFAMILY (MFS) PROFILE DOMAIN-CONTAINING PROTEIN-RELATED"/>
    <property type="match status" value="1"/>
</dbReference>
<name>A0A9N9LL38_9HELO</name>
<gene>
    <name evidence="9" type="ORF">HYALB_00011071</name>
</gene>
<dbReference type="EMBL" id="CAJVRM010000070">
    <property type="protein sequence ID" value="CAG8973476.1"/>
    <property type="molecule type" value="Genomic_DNA"/>
</dbReference>
<keyword evidence="3" id="KW-0813">Transport</keyword>
<feature type="transmembrane region" description="Helical" evidence="7">
    <location>
        <begin position="220"/>
        <end position="239"/>
    </location>
</feature>
<feature type="transmembrane region" description="Helical" evidence="7">
    <location>
        <begin position="60"/>
        <end position="79"/>
    </location>
</feature>
<keyword evidence="4 7" id="KW-0812">Transmembrane</keyword>
<dbReference type="FunFam" id="1.20.1250.20:FF:000429">
    <property type="entry name" value="MFS drug efflux transporter, putative"/>
    <property type="match status" value="1"/>
</dbReference>
<evidence type="ECO:0000313" key="9">
    <source>
        <dbReference type="EMBL" id="CAG8973476.1"/>
    </source>
</evidence>
<evidence type="ECO:0000256" key="4">
    <source>
        <dbReference type="ARBA" id="ARBA00022692"/>
    </source>
</evidence>
<dbReference type="AlphaFoldDB" id="A0A9N9LL38"/>
<dbReference type="Gene3D" id="1.20.1250.20">
    <property type="entry name" value="MFS general substrate transporter like domains"/>
    <property type="match status" value="2"/>
</dbReference>
<evidence type="ECO:0000256" key="7">
    <source>
        <dbReference type="SAM" id="Phobius"/>
    </source>
</evidence>
<dbReference type="InterPro" id="IPR036259">
    <property type="entry name" value="MFS_trans_sf"/>
</dbReference>
<feature type="transmembrane region" description="Helical" evidence="7">
    <location>
        <begin position="101"/>
        <end position="119"/>
    </location>
</feature>
<feature type="transmembrane region" description="Helical" evidence="7">
    <location>
        <begin position="189"/>
        <end position="208"/>
    </location>
</feature>
<feature type="transmembrane region" description="Helical" evidence="7">
    <location>
        <begin position="460"/>
        <end position="483"/>
    </location>
</feature>
<feature type="transmembrane region" description="Helical" evidence="7">
    <location>
        <begin position="372"/>
        <end position="389"/>
    </location>
</feature>
<protein>
    <recommendedName>
        <fullName evidence="8">Major facilitator superfamily (MFS) profile domain-containing protein</fullName>
    </recommendedName>
</protein>
<feature type="transmembrane region" description="Helical" evidence="7">
    <location>
        <begin position="131"/>
        <end position="150"/>
    </location>
</feature>
<feature type="transmembrane region" description="Helical" evidence="7">
    <location>
        <begin position="426"/>
        <end position="448"/>
    </location>
</feature>
<dbReference type="GO" id="GO:0005886">
    <property type="term" value="C:plasma membrane"/>
    <property type="evidence" value="ECO:0007669"/>
    <property type="project" value="TreeGrafter"/>
</dbReference>
<evidence type="ECO:0000256" key="6">
    <source>
        <dbReference type="ARBA" id="ARBA00023136"/>
    </source>
</evidence>
<sequence length="568" mass="60716">MSHDPGQAVEMADNNKEIPAYDNEFGRDILQNSRSASQDEILSPAIDIPPQTPPARTITGVSWGIVVAAVLSSTFLFAIDNTITADIQPAIVHQFNDTGKLSWISVAFLLTSAAMNLPWGRCYGHFEAKWLYILCIVIFEVGSALCAAAPSMEILIVGRAICGIGGVGMYIGVMTLLSALTTIAERPVYLALTGAVWGLGTVCGPFVGGGFADSSATWRWGFYINLCIGGLFSPVYLFILPRVDPRTGATFAQRIIEIDWVGATLLAGTLVSTIMAISFGGVVYEWNGKQTIPLFVVGGVLFIMTIIQQIFAIGTTKERRIFPVQFLKSKEMVILFIETACGGTSIFVPIYFIPLLYQLVKGDSALKAGLRLLPYIMLMITFVMINGWGMGRFGYYMPWFTFGSVLVITGSALLYTVDPSTSDSAIYSYTVLIGIGAGSFSQAPFSVAQALVAPEVLSQAISFISSAQIGGATIGLTIANAVFLNTAQNDIAKALPGVDLKYIQGLIAGVGGSFFDSLPQSVQIQVVADIVSSFNKAIVIAMVAGALALVLSLFMRRNKLDLSGVPQV</sequence>
<evidence type="ECO:0000313" key="10">
    <source>
        <dbReference type="Proteomes" id="UP000701801"/>
    </source>
</evidence>
<proteinExistence type="inferred from homology"/>
<reference evidence="9" key="1">
    <citation type="submission" date="2021-07" db="EMBL/GenBank/DDBJ databases">
        <authorList>
            <person name="Durling M."/>
        </authorList>
    </citation>
    <scope>NUCLEOTIDE SEQUENCE</scope>
</reference>
<feature type="transmembrane region" description="Helical" evidence="7">
    <location>
        <begin position="332"/>
        <end position="352"/>
    </location>
</feature>
<keyword evidence="10" id="KW-1185">Reference proteome</keyword>
<feature type="transmembrane region" description="Helical" evidence="7">
    <location>
        <begin position="290"/>
        <end position="311"/>
    </location>
</feature>
<dbReference type="PANTHER" id="PTHR23501">
    <property type="entry name" value="MAJOR FACILITATOR SUPERFAMILY"/>
    <property type="match status" value="1"/>
</dbReference>
<evidence type="ECO:0000256" key="1">
    <source>
        <dbReference type="ARBA" id="ARBA00004141"/>
    </source>
</evidence>
<dbReference type="CDD" id="cd17502">
    <property type="entry name" value="MFS_Azr1_MDR_like"/>
    <property type="match status" value="1"/>
</dbReference>
<feature type="domain" description="Major facilitator superfamily (MFS) profile" evidence="8">
    <location>
        <begin position="66"/>
        <end position="560"/>
    </location>
</feature>
<dbReference type="PROSITE" id="PS50850">
    <property type="entry name" value="MFS"/>
    <property type="match status" value="1"/>
</dbReference>
<accession>A0A9N9LL38</accession>
<feature type="transmembrane region" description="Helical" evidence="7">
    <location>
        <begin position="156"/>
        <end position="177"/>
    </location>
</feature>
<feature type="transmembrane region" description="Helical" evidence="7">
    <location>
        <begin position="396"/>
        <end position="414"/>
    </location>
</feature>
<evidence type="ECO:0000256" key="2">
    <source>
        <dbReference type="ARBA" id="ARBA00007520"/>
    </source>
</evidence>
<comment type="caution">
    <text evidence="9">The sequence shown here is derived from an EMBL/GenBank/DDBJ whole genome shotgun (WGS) entry which is preliminary data.</text>
</comment>
<comment type="subcellular location">
    <subcellularLocation>
        <location evidence="1">Membrane</location>
        <topology evidence="1">Multi-pass membrane protein</topology>
    </subcellularLocation>
</comment>
<dbReference type="GO" id="GO:0022857">
    <property type="term" value="F:transmembrane transporter activity"/>
    <property type="evidence" value="ECO:0007669"/>
    <property type="project" value="InterPro"/>
</dbReference>
<feature type="transmembrane region" description="Helical" evidence="7">
    <location>
        <begin position="260"/>
        <end position="284"/>
    </location>
</feature>
<evidence type="ECO:0000259" key="8">
    <source>
        <dbReference type="PROSITE" id="PS50850"/>
    </source>
</evidence>
<dbReference type="SUPFAM" id="SSF103473">
    <property type="entry name" value="MFS general substrate transporter"/>
    <property type="match status" value="1"/>
</dbReference>
<evidence type="ECO:0000256" key="3">
    <source>
        <dbReference type="ARBA" id="ARBA00022448"/>
    </source>
</evidence>
<dbReference type="Proteomes" id="UP000701801">
    <property type="component" value="Unassembled WGS sequence"/>
</dbReference>
<feature type="transmembrane region" description="Helical" evidence="7">
    <location>
        <begin position="537"/>
        <end position="555"/>
    </location>
</feature>
<dbReference type="InterPro" id="IPR011701">
    <property type="entry name" value="MFS"/>
</dbReference>
<keyword evidence="5 7" id="KW-1133">Transmembrane helix</keyword>
<comment type="similarity">
    <text evidence="2">Belongs to the major facilitator superfamily. TCR/Tet family.</text>
</comment>
<dbReference type="Pfam" id="PF07690">
    <property type="entry name" value="MFS_1"/>
    <property type="match status" value="1"/>
</dbReference>
<organism evidence="9 10">
    <name type="scientific">Hymenoscyphus albidus</name>
    <dbReference type="NCBI Taxonomy" id="595503"/>
    <lineage>
        <taxon>Eukaryota</taxon>
        <taxon>Fungi</taxon>
        <taxon>Dikarya</taxon>
        <taxon>Ascomycota</taxon>
        <taxon>Pezizomycotina</taxon>
        <taxon>Leotiomycetes</taxon>
        <taxon>Helotiales</taxon>
        <taxon>Helotiaceae</taxon>
        <taxon>Hymenoscyphus</taxon>
    </lineage>
</organism>
<keyword evidence="6 7" id="KW-0472">Membrane</keyword>
<dbReference type="OrthoDB" id="10021397at2759"/>